<dbReference type="GO" id="GO:0000026">
    <property type="term" value="F:alpha-1,2-mannosyltransferase activity"/>
    <property type="evidence" value="ECO:0007669"/>
    <property type="project" value="TreeGrafter"/>
</dbReference>
<dbReference type="PANTHER" id="PTHR22760">
    <property type="entry name" value="GLYCOSYLTRANSFERASE"/>
    <property type="match status" value="1"/>
</dbReference>
<evidence type="ECO:0000256" key="1">
    <source>
        <dbReference type="ARBA" id="ARBA00004477"/>
    </source>
</evidence>
<comment type="subcellular location">
    <subcellularLocation>
        <location evidence="1 8">Endoplasmic reticulum membrane</location>
        <topology evidence="1 8">Multi-pass membrane protein</topology>
    </subcellularLocation>
</comment>
<evidence type="ECO:0000313" key="11">
    <source>
        <dbReference type="EnsemblMetazoa" id="CapteP107850"/>
    </source>
</evidence>
<keyword evidence="6 8" id="KW-1133">Transmembrane helix</keyword>
<dbReference type="EMBL" id="AMQN01008367">
    <property type="status" value="NOT_ANNOTATED_CDS"/>
    <property type="molecule type" value="Genomic_DNA"/>
</dbReference>
<evidence type="ECO:0000256" key="6">
    <source>
        <dbReference type="ARBA" id="ARBA00022989"/>
    </source>
</evidence>
<feature type="transmembrane region" description="Helical" evidence="8">
    <location>
        <begin position="165"/>
        <end position="189"/>
    </location>
</feature>
<feature type="chain" id="PRO_5010979156" description="Mannosyltransferase" evidence="9">
    <location>
        <begin position="20"/>
        <end position="497"/>
    </location>
</feature>
<protein>
    <recommendedName>
        <fullName evidence="8">Mannosyltransferase</fullName>
        <ecNumber evidence="8">2.4.1.-</ecNumber>
    </recommendedName>
</protein>
<keyword evidence="3" id="KW-0808">Transferase</keyword>
<evidence type="ECO:0000256" key="3">
    <source>
        <dbReference type="ARBA" id="ARBA00022679"/>
    </source>
</evidence>
<dbReference type="PANTHER" id="PTHR22760:SF4">
    <property type="entry name" value="GPI MANNOSYLTRANSFERASE 3"/>
    <property type="match status" value="1"/>
</dbReference>
<dbReference type="GO" id="GO:0006506">
    <property type="term" value="P:GPI anchor biosynthetic process"/>
    <property type="evidence" value="ECO:0007669"/>
    <property type="project" value="TreeGrafter"/>
</dbReference>
<dbReference type="EnsemblMetazoa" id="CapteT107850">
    <property type="protein sequence ID" value="CapteP107850"/>
    <property type="gene ID" value="CapteG107850"/>
</dbReference>
<name>R7UBH8_CAPTE</name>
<dbReference type="Pfam" id="PF03901">
    <property type="entry name" value="Glyco_transf_22"/>
    <property type="match status" value="1"/>
</dbReference>
<reference evidence="10 12" key="2">
    <citation type="journal article" date="2013" name="Nature">
        <title>Insights into bilaterian evolution from three spiralian genomes.</title>
        <authorList>
            <person name="Simakov O."/>
            <person name="Marletaz F."/>
            <person name="Cho S.J."/>
            <person name="Edsinger-Gonzales E."/>
            <person name="Havlak P."/>
            <person name="Hellsten U."/>
            <person name="Kuo D.H."/>
            <person name="Larsson T."/>
            <person name="Lv J."/>
            <person name="Arendt D."/>
            <person name="Savage R."/>
            <person name="Osoegawa K."/>
            <person name="de Jong P."/>
            <person name="Grimwood J."/>
            <person name="Chapman J.A."/>
            <person name="Shapiro H."/>
            <person name="Aerts A."/>
            <person name="Otillar R.P."/>
            <person name="Terry A.Y."/>
            <person name="Boore J.L."/>
            <person name="Grigoriev I.V."/>
            <person name="Lindberg D.R."/>
            <person name="Seaver E.C."/>
            <person name="Weisblat D.A."/>
            <person name="Putnam N.H."/>
            <person name="Rokhsar D.S."/>
        </authorList>
    </citation>
    <scope>NUCLEOTIDE SEQUENCE</scope>
    <source>
        <strain evidence="10 12">I ESC-2004</strain>
    </source>
</reference>
<evidence type="ECO:0000256" key="5">
    <source>
        <dbReference type="ARBA" id="ARBA00022824"/>
    </source>
</evidence>
<evidence type="ECO:0000313" key="10">
    <source>
        <dbReference type="EMBL" id="ELU03730.1"/>
    </source>
</evidence>
<dbReference type="OrthoDB" id="416834at2759"/>
<dbReference type="GO" id="GO:0005789">
    <property type="term" value="C:endoplasmic reticulum membrane"/>
    <property type="evidence" value="ECO:0007669"/>
    <property type="project" value="UniProtKB-SubCell"/>
</dbReference>
<feature type="transmembrane region" description="Helical" evidence="8">
    <location>
        <begin position="59"/>
        <end position="77"/>
    </location>
</feature>
<proteinExistence type="inferred from homology"/>
<organism evidence="10">
    <name type="scientific">Capitella teleta</name>
    <name type="common">Polychaete worm</name>
    <dbReference type="NCBI Taxonomy" id="283909"/>
    <lineage>
        <taxon>Eukaryota</taxon>
        <taxon>Metazoa</taxon>
        <taxon>Spiralia</taxon>
        <taxon>Lophotrochozoa</taxon>
        <taxon>Annelida</taxon>
        <taxon>Polychaeta</taxon>
        <taxon>Sedentaria</taxon>
        <taxon>Scolecida</taxon>
        <taxon>Capitellidae</taxon>
        <taxon>Capitella</taxon>
    </lineage>
</organism>
<feature type="transmembrane region" description="Helical" evidence="8">
    <location>
        <begin position="304"/>
        <end position="324"/>
    </location>
</feature>
<reference evidence="11" key="3">
    <citation type="submission" date="2015-06" db="UniProtKB">
        <authorList>
            <consortium name="EnsemblMetazoa"/>
        </authorList>
    </citation>
    <scope>IDENTIFICATION</scope>
</reference>
<evidence type="ECO:0000256" key="4">
    <source>
        <dbReference type="ARBA" id="ARBA00022692"/>
    </source>
</evidence>
<dbReference type="EMBL" id="KB302959">
    <property type="protein sequence ID" value="ELU03730.1"/>
    <property type="molecule type" value="Genomic_DNA"/>
</dbReference>
<evidence type="ECO:0000256" key="8">
    <source>
        <dbReference type="RuleBase" id="RU363075"/>
    </source>
</evidence>
<dbReference type="FunCoup" id="R7UBH8">
    <property type="interactions" value="1854"/>
</dbReference>
<evidence type="ECO:0000256" key="7">
    <source>
        <dbReference type="ARBA" id="ARBA00023136"/>
    </source>
</evidence>
<reference evidence="12" key="1">
    <citation type="submission" date="2012-12" db="EMBL/GenBank/DDBJ databases">
        <authorList>
            <person name="Hellsten U."/>
            <person name="Grimwood J."/>
            <person name="Chapman J.A."/>
            <person name="Shapiro H."/>
            <person name="Aerts A."/>
            <person name="Otillar R.P."/>
            <person name="Terry A.Y."/>
            <person name="Boore J.L."/>
            <person name="Simakov O."/>
            <person name="Marletaz F."/>
            <person name="Cho S.-J."/>
            <person name="Edsinger-Gonzales E."/>
            <person name="Havlak P."/>
            <person name="Kuo D.-H."/>
            <person name="Larsson T."/>
            <person name="Lv J."/>
            <person name="Arendt D."/>
            <person name="Savage R."/>
            <person name="Osoegawa K."/>
            <person name="de Jong P."/>
            <person name="Lindberg D.R."/>
            <person name="Seaver E.C."/>
            <person name="Weisblat D.A."/>
            <person name="Putnam N.H."/>
            <person name="Grigoriev I.V."/>
            <person name="Rokhsar D.S."/>
        </authorList>
    </citation>
    <scope>NUCLEOTIDE SEQUENCE</scope>
    <source>
        <strain evidence="12">I ESC-2004</strain>
    </source>
</reference>
<keyword evidence="7 8" id="KW-0472">Membrane</keyword>
<dbReference type="InterPro" id="IPR005599">
    <property type="entry name" value="GPI_mannosylTrfase"/>
</dbReference>
<gene>
    <name evidence="10" type="ORF">CAPTEDRAFT_107850</name>
</gene>
<keyword evidence="4 8" id="KW-0812">Transmembrane</keyword>
<dbReference type="STRING" id="283909.R7UBH8"/>
<keyword evidence="2 8" id="KW-0328">Glycosyltransferase</keyword>
<dbReference type="HOGENOM" id="CLU_012353_2_0_1"/>
<feature type="transmembrane region" description="Helical" evidence="8">
    <location>
        <begin position="336"/>
        <end position="356"/>
    </location>
</feature>
<accession>R7UBH8</accession>
<keyword evidence="9" id="KW-0732">Signal</keyword>
<evidence type="ECO:0000313" key="12">
    <source>
        <dbReference type="Proteomes" id="UP000014760"/>
    </source>
</evidence>
<dbReference type="OMA" id="HHMVFNN"/>
<comment type="similarity">
    <text evidence="8">Belongs to the glycosyltransferase 22 family.</text>
</comment>
<feature type="transmembrane region" description="Helical" evidence="8">
    <location>
        <begin position="252"/>
        <end position="275"/>
    </location>
</feature>
<dbReference type="Proteomes" id="UP000014760">
    <property type="component" value="Unassembled WGS sequence"/>
</dbReference>
<keyword evidence="12" id="KW-1185">Reference proteome</keyword>
<feature type="signal peptide" evidence="9">
    <location>
        <begin position="1"/>
        <end position="19"/>
    </location>
</feature>
<dbReference type="EC" id="2.4.1.-" evidence="8"/>
<feature type="transmembrane region" description="Helical" evidence="8">
    <location>
        <begin position="84"/>
        <end position="103"/>
    </location>
</feature>
<dbReference type="AlphaFoldDB" id="R7UBH8"/>
<evidence type="ECO:0000256" key="9">
    <source>
        <dbReference type="SAM" id="SignalP"/>
    </source>
</evidence>
<keyword evidence="5 8" id="KW-0256">Endoplasmic reticulum</keyword>
<evidence type="ECO:0000256" key="2">
    <source>
        <dbReference type="ARBA" id="ARBA00022676"/>
    </source>
</evidence>
<sequence length="497" mass="57134">MSSEQTLFLGLLAFRVINALILQTSFVPDEYWQSIEVAHNMAFSYGAKTWEWRHGLRGYLYPLIFAIPYKILGILGLDNRIVLIKLPLLIQAVFAALADVYLYKLSSKLSGVRVGRWSLLCQLTSWFTFYCAPRTLTNSLETALTTIAMHHFPWPGYSRKAHWKYLVLVGVAVVIRPTAAIVWIPMVLWHLRMYFHCFWDVFRLYVEKGFLILAVSSIIDRYFYGKWVYVHLNFLEFNVFSGLGSFYGTHPWHWYLSQGLAVILGIQLFPFVLAVKNGLQPTFIKIIAWTVAVYSCLGHKEFRFIFPILPLAMHLSGLYLALLLDVSSWLPCSKSSFFVTILIAGNLPLALYTSLIHQRGTLDVMRFIYEESSRNASLSVVSLMPCHSTPHHGYLHRNISLRFLTCEPNLDLVANYTDESDVFYEDPVAWLNKTYATSSLPSHIVMFDVLLPRVSDFISRNSYEKCAEFFHSHFPRGSSWRLRSGLLFEGVEVVVEI</sequence>